<gene>
    <name evidence="12" type="ORF">PPERSA_05419</name>
</gene>
<evidence type="ECO:0000256" key="6">
    <source>
        <dbReference type="ARBA" id="ARBA00022763"/>
    </source>
</evidence>
<dbReference type="Gene3D" id="3.60.10.10">
    <property type="entry name" value="Endonuclease/exonuclease/phosphatase"/>
    <property type="match status" value="2"/>
</dbReference>
<keyword evidence="7" id="KW-0378">Hydrolase</keyword>
<evidence type="ECO:0000256" key="8">
    <source>
        <dbReference type="ARBA" id="ARBA00022842"/>
    </source>
</evidence>
<accession>A0A0V0R7Y8</accession>
<keyword evidence="6" id="KW-0227">DNA damage</keyword>
<evidence type="ECO:0000256" key="3">
    <source>
        <dbReference type="ARBA" id="ARBA00004322"/>
    </source>
</evidence>
<dbReference type="GO" id="GO:0006302">
    <property type="term" value="P:double-strand break repair"/>
    <property type="evidence" value="ECO:0007669"/>
    <property type="project" value="TreeGrafter"/>
</dbReference>
<dbReference type="PANTHER" id="PTHR15822:SF4">
    <property type="entry name" value="TYROSYL-DNA PHOSPHODIESTERASE 2"/>
    <property type="match status" value="1"/>
</dbReference>
<dbReference type="Proteomes" id="UP000054937">
    <property type="component" value="Unassembled WGS sequence"/>
</dbReference>
<keyword evidence="9" id="KW-0234">DNA repair</keyword>
<dbReference type="InterPro" id="IPR036691">
    <property type="entry name" value="Endo/exonu/phosph_ase_sf"/>
</dbReference>
<protein>
    <submittedName>
        <fullName evidence="12">Endonuclease/exonuclease/phosphatase</fullName>
    </submittedName>
</protein>
<dbReference type="GO" id="GO:0005737">
    <property type="term" value="C:cytoplasm"/>
    <property type="evidence" value="ECO:0007669"/>
    <property type="project" value="TreeGrafter"/>
</dbReference>
<evidence type="ECO:0000256" key="1">
    <source>
        <dbReference type="ARBA" id="ARBA00001936"/>
    </source>
</evidence>
<keyword evidence="12" id="KW-0255">Endonuclease</keyword>
<dbReference type="SUPFAM" id="SSF56219">
    <property type="entry name" value="DNase I-like"/>
    <property type="match status" value="1"/>
</dbReference>
<keyword evidence="10" id="KW-0539">Nucleus</keyword>
<keyword evidence="12" id="KW-0269">Exonuclease</keyword>
<dbReference type="InterPro" id="IPR005135">
    <property type="entry name" value="Endo/exonuclease/phosphatase"/>
</dbReference>
<evidence type="ECO:0000256" key="10">
    <source>
        <dbReference type="ARBA" id="ARBA00023242"/>
    </source>
</evidence>
<sequence>MTTNQPQTFKFATYNIRNHMDRYSERKEFLKQTIHQVKSDIMGLQEVAFLPGGQLHELVKDNDGNDIFEHHIKQIILWLKIKIPNFEEANIIFCGDFNATPIEECYRFVEESGFKSTHYTVHSEEPEITFPTGLLAPNMDTDPANCLDYIWYRGNIKPLNCQIFGNKCLETDPTIYPSDHMGLVSDFEIY</sequence>
<dbReference type="GO" id="GO:0004527">
    <property type="term" value="F:exonuclease activity"/>
    <property type="evidence" value="ECO:0007669"/>
    <property type="project" value="UniProtKB-KW"/>
</dbReference>
<dbReference type="GO" id="GO:0070260">
    <property type="term" value="F:5'-tyrosyl-DNA phosphodiesterase activity"/>
    <property type="evidence" value="ECO:0007669"/>
    <property type="project" value="TreeGrafter"/>
</dbReference>
<dbReference type="EMBL" id="LDAU01000025">
    <property type="protein sequence ID" value="KRX10599.1"/>
    <property type="molecule type" value="Genomic_DNA"/>
</dbReference>
<evidence type="ECO:0000313" key="12">
    <source>
        <dbReference type="EMBL" id="KRX10599.1"/>
    </source>
</evidence>
<keyword evidence="13" id="KW-1185">Reference proteome</keyword>
<evidence type="ECO:0000313" key="13">
    <source>
        <dbReference type="Proteomes" id="UP000054937"/>
    </source>
</evidence>
<comment type="cofactor">
    <cofactor evidence="2">
        <name>Mg(2+)</name>
        <dbReference type="ChEBI" id="CHEBI:18420"/>
    </cofactor>
</comment>
<comment type="cofactor">
    <cofactor evidence="1">
        <name>Mn(2+)</name>
        <dbReference type="ChEBI" id="CHEBI:29035"/>
    </cofactor>
</comment>
<evidence type="ECO:0000256" key="7">
    <source>
        <dbReference type="ARBA" id="ARBA00022801"/>
    </source>
</evidence>
<dbReference type="InParanoid" id="A0A0V0R7Y8"/>
<comment type="subcellular location">
    <subcellularLocation>
        <location evidence="3">Nucleus</location>
        <location evidence="3">PML body</location>
    </subcellularLocation>
</comment>
<dbReference type="OrthoDB" id="282920at2759"/>
<evidence type="ECO:0000256" key="5">
    <source>
        <dbReference type="ARBA" id="ARBA00022723"/>
    </source>
</evidence>
<dbReference type="InterPro" id="IPR051547">
    <property type="entry name" value="TDP2-like"/>
</dbReference>
<reference evidence="12 13" key="1">
    <citation type="journal article" date="2015" name="Sci. Rep.">
        <title>Genome of the facultative scuticociliatosis pathogen Pseudocohnilembus persalinus provides insight into its virulence through horizontal gene transfer.</title>
        <authorList>
            <person name="Xiong J."/>
            <person name="Wang G."/>
            <person name="Cheng J."/>
            <person name="Tian M."/>
            <person name="Pan X."/>
            <person name="Warren A."/>
            <person name="Jiang C."/>
            <person name="Yuan D."/>
            <person name="Miao W."/>
        </authorList>
    </citation>
    <scope>NUCLEOTIDE SEQUENCE [LARGE SCALE GENOMIC DNA]</scope>
    <source>
        <strain evidence="12">36N120E</strain>
    </source>
</reference>
<dbReference type="OMA" id="NERIFLM"/>
<keyword evidence="4" id="KW-0540">Nuclease</keyword>
<evidence type="ECO:0000259" key="11">
    <source>
        <dbReference type="Pfam" id="PF03372"/>
    </source>
</evidence>
<dbReference type="PANTHER" id="PTHR15822">
    <property type="entry name" value="TRAF AND TNF RECEPTOR-ASSOCIATED PROTEIN"/>
    <property type="match status" value="1"/>
</dbReference>
<organism evidence="12 13">
    <name type="scientific">Pseudocohnilembus persalinus</name>
    <name type="common">Ciliate</name>
    <dbReference type="NCBI Taxonomy" id="266149"/>
    <lineage>
        <taxon>Eukaryota</taxon>
        <taxon>Sar</taxon>
        <taxon>Alveolata</taxon>
        <taxon>Ciliophora</taxon>
        <taxon>Intramacronucleata</taxon>
        <taxon>Oligohymenophorea</taxon>
        <taxon>Scuticociliatia</taxon>
        <taxon>Philasterida</taxon>
        <taxon>Pseudocohnilembidae</taxon>
        <taxon>Pseudocohnilembus</taxon>
    </lineage>
</organism>
<name>A0A0V0R7Y8_PSEPJ</name>
<proteinExistence type="predicted"/>
<dbReference type="Pfam" id="PF03372">
    <property type="entry name" value="Exo_endo_phos"/>
    <property type="match status" value="1"/>
</dbReference>
<evidence type="ECO:0000256" key="4">
    <source>
        <dbReference type="ARBA" id="ARBA00022722"/>
    </source>
</evidence>
<keyword evidence="5" id="KW-0479">Metal-binding</keyword>
<dbReference type="GO" id="GO:0003697">
    <property type="term" value="F:single-stranded DNA binding"/>
    <property type="evidence" value="ECO:0007669"/>
    <property type="project" value="TreeGrafter"/>
</dbReference>
<keyword evidence="8" id="KW-0460">Magnesium</keyword>
<evidence type="ECO:0000256" key="9">
    <source>
        <dbReference type="ARBA" id="ARBA00023204"/>
    </source>
</evidence>
<feature type="domain" description="Endonuclease/exonuclease/phosphatase" evidence="11">
    <location>
        <begin position="12"/>
        <end position="180"/>
    </location>
</feature>
<dbReference type="AlphaFoldDB" id="A0A0V0R7Y8"/>
<dbReference type="GO" id="GO:0046872">
    <property type="term" value="F:metal ion binding"/>
    <property type="evidence" value="ECO:0007669"/>
    <property type="project" value="UniProtKB-KW"/>
</dbReference>
<evidence type="ECO:0000256" key="2">
    <source>
        <dbReference type="ARBA" id="ARBA00001946"/>
    </source>
</evidence>
<dbReference type="GO" id="GO:0004519">
    <property type="term" value="F:endonuclease activity"/>
    <property type="evidence" value="ECO:0007669"/>
    <property type="project" value="UniProtKB-KW"/>
</dbReference>
<comment type="caution">
    <text evidence="12">The sequence shown here is derived from an EMBL/GenBank/DDBJ whole genome shotgun (WGS) entry which is preliminary data.</text>
</comment>